<protein>
    <submittedName>
        <fullName evidence="2">Uncharacterized protein</fullName>
    </submittedName>
</protein>
<keyword evidence="1" id="KW-0812">Transmembrane</keyword>
<dbReference type="EMBL" id="JAUEDM010000004">
    <property type="protein sequence ID" value="KAK3319157.1"/>
    <property type="molecule type" value="Genomic_DNA"/>
</dbReference>
<accession>A0AAE0M4P0</accession>
<keyword evidence="1" id="KW-1133">Transmembrane helix</keyword>
<evidence type="ECO:0000313" key="2">
    <source>
        <dbReference type="EMBL" id="KAK3319157.1"/>
    </source>
</evidence>
<name>A0AAE0M4P0_9PEZI</name>
<evidence type="ECO:0000313" key="3">
    <source>
        <dbReference type="Proteomes" id="UP001283341"/>
    </source>
</evidence>
<dbReference type="AlphaFoldDB" id="A0AAE0M4P0"/>
<reference evidence="2" key="1">
    <citation type="journal article" date="2023" name="Mol. Phylogenet. Evol.">
        <title>Genome-scale phylogeny and comparative genomics of the fungal order Sordariales.</title>
        <authorList>
            <person name="Hensen N."/>
            <person name="Bonometti L."/>
            <person name="Westerberg I."/>
            <person name="Brannstrom I.O."/>
            <person name="Guillou S."/>
            <person name="Cros-Aarteil S."/>
            <person name="Calhoun S."/>
            <person name="Haridas S."/>
            <person name="Kuo A."/>
            <person name="Mondo S."/>
            <person name="Pangilinan J."/>
            <person name="Riley R."/>
            <person name="LaButti K."/>
            <person name="Andreopoulos B."/>
            <person name="Lipzen A."/>
            <person name="Chen C."/>
            <person name="Yan M."/>
            <person name="Daum C."/>
            <person name="Ng V."/>
            <person name="Clum A."/>
            <person name="Steindorff A."/>
            <person name="Ohm R.A."/>
            <person name="Martin F."/>
            <person name="Silar P."/>
            <person name="Natvig D.O."/>
            <person name="Lalanne C."/>
            <person name="Gautier V."/>
            <person name="Ament-Velasquez S.L."/>
            <person name="Kruys A."/>
            <person name="Hutchinson M.I."/>
            <person name="Powell A.J."/>
            <person name="Barry K."/>
            <person name="Miller A.N."/>
            <person name="Grigoriev I.V."/>
            <person name="Debuchy R."/>
            <person name="Gladieux P."/>
            <person name="Hiltunen Thoren M."/>
            <person name="Johannesson H."/>
        </authorList>
    </citation>
    <scope>NUCLEOTIDE SEQUENCE</scope>
    <source>
        <strain evidence="2">CBS 118394</strain>
    </source>
</reference>
<dbReference type="Proteomes" id="UP001283341">
    <property type="component" value="Unassembled WGS sequence"/>
</dbReference>
<keyword evidence="1" id="KW-0472">Membrane</keyword>
<organism evidence="2 3">
    <name type="scientific">Apodospora peruviana</name>
    <dbReference type="NCBI Taxonomy" id="516989"/>
    <lineage>
        <taxon>Eukaryota</taxon>
        <taxon>Fungi</taxon>
        <taxon>Dikarya</taxon>
        <taxon>Ascomycota</taxon>
        <taxon>Pezizomycotina</taxon>
        <taxon>Sordariomycetes</taxon>
        <taxon>Sordariomycetidae</taxon>
        <taxon>Sordariales</taxon>
        <taxon>Lasiosphaeriaceae</taxon>
        <taxon>Apodospora</taxon>
    </lineage>
</organism>
<reference evidence="2" key="2">
    <citation type="submission" date="2023-06" db="EMBL/GenBank/DDBJ databases">
        <authorList>
            <consortium name="Lawrence Berkeley National Laboratory"/>
            <person name="Haridas S."/>
            <person name="Hensen N."/>
            <person name="Bonometti L."/>
            <person name="Westerberg I."/>
            <person name="Brannstrom I.O."/>
            <person name="Guillou S."/>
            <person name="Cros-Aarteil S."/>
            <person name="Calhoun S."/>
            <person name="Kuo A."/>
            <person name="Mondo S."/>
            <person name="Pangilinan J."/>
            <person name="Riley R."/>
            <person name="Labutti K."/>
            <person name="Andreopoulos B."/>
            <person name="Lipzen A."/>
            <person name="Chen C."/>
            <person name="Yanf M."/>
            <person name="Daum C."/>
            <person name="Ng V."/>
            <person name="Clum A."/>
            <person name="Steindorff A."/>
            <person name="Ohm R."/>
            <person name="Martin F."/>
            <person name="Silar P."/>
            <person name="Natvig D."/>
            <person name="Lalanne C."/>
            <person name="Gautier V."/>
            <person name="Ament-Velasquez S.L."/>
            <person name="Kruys A."/>
            <person name="Hutchinson M.I."/>
            <person name="Powell A.J."/>
            <person name="Barry K."/>
            <person name="Miller A.N."/>
            <person name="Grigoriev I.V."/>
            <person name="Debuchy R."/>
            <person name="Gladieux P."/>
            <person name="Thoren M.H."/>
            <person name="Johannesson H."/>
        </authorList>
    </citation>
    <scope>NUCLEOTIDE SEQUENCE</scope>
    <source>
        <strain evidence="2">CBS 118394</strain>
    </source>
</reference>
<evidence type="ECO:0000256" key="1">
    <source>
        <dbReference type="SAM" id="Phobius"/>
    </source>
</evidence>
<proteinExistence type="predicted"/>
<comment type="caution">
    <text evidence="2">The sequence shown here is derived from an EMBL/GenBank/DDBJ whole genome shotgun (WGS) entry which is preliminary data.</text>
</comment>
<keyword evidence="3" id="KW-1185">Reference proteome</keyword>
<gene>
    <name evidence="2" type="ORF">B0H66DRAFT_640419</name>
</gene>
<feature type="transmembrane region" description="Helical" evidence="1">
    <location>
        <begin position="222"/>
        <end position="244"/>
    </location>
</feature>
<sequence>MISSSSSRLLKTHEDLLQAVQVLRSHPDATKFQFYQLAFQESLRDAGGNAPSDSHVNLLSATTLVVKILTIVESSPLYHSSDRLKKGAHRIHWRDDIVFSKYLQDLFPINNHSILSYKHTESELLAEMKHELRATKLKQWHPVSPLRPKVKKATEKPGALRVLPIDPDVVNFQFSSIRTTGEETVAYVYLAGRLSDLYSELQSPRPRGWLERLVERKNGARYMIMATLIDVVFAVLLATTSLAVNSYQTWIAYQAWQHPVAVAG</sequence>